<keyword evidence="2" id="KW-0813">Transport</keyword>
<evidence type="ECO:0000256" key="6">
    <source>
        <dbReference type="ARBA" id="ARBA00022840"/>
    </source>
</evidence>
<comment type="caution">
    <text evidence="10">The sequence shown here is derived from an EMBL/GenBank/DDBJ whole genome shotgun (WGS) entry which is preliminary data.</text>
</comment>
<dbReference type="PANTHER" id="PTHR42788">
    <property type="entry name" value="TAURINE IMPORT ATP-BINDING PROTEIN-RELATED"/>
    <property type="match status" value="1"/>
</dbReference>
<reference evidence="11" key="1">
    <citation type="submission" date="2023-08" db="EMBL/GenBank/DDBJ databases">
        <title>Rhodospirillaceae gen. nov., a novel taxon isolated from the Yangtze River Yuezi River estuary sludge.</title>
        <authorList>
            <person name="Ruan L."/>
        </authorList>
    </citation>
    <scope>NUCLEOTIDE SEQUENCE [LARGE SCALE GENOMIC DNA]</scope>
    <source>
        <strain evidence="11">R-7</strain>
    </source>
</reference>
<evidence type="ECO:0000256" key="7">
    <source>
        <dbReference type="ARBA" id="ARBA00022967"/>
    </source>
</evidence>
<evidence type="ECO:0000313" key="11">
    <source>
        <dbReference type="Proteomes" id="UP001230156"/>
    </source>
</evidence>
<dbReference type="Pfam" id="PF00005">
    <property type="entry name" value="ABC_tran"/>
    <property type="match status" value="1"/>
</dbReference>
<proteinExistence type="inferred from homology"/>
<keyword evidence="3" id="KW-1003">Cell membrane</keyword>
<comment type="similarity">
    <text evidence="1">Belongs to the ABC transporter superfamily.</text>
</comment>
<keyword evidence="8" id="KW-0472">Membrane</keyword>
<organism evidence="10 11">
    <name type="scientific">Dongia sedimenti</name>
    <dbReference type="NCBI Taxonomy" id="3064282"/>
    <lineage>
        <taxon>Bacteria</taxon>
        <taxon>Pseudomonadati</taxon>
        <taxon>Pseudomonadota</taxon>
        <taxon>Alphaproteobacteria</taxon>
        <taxon>Rhodospirillales</taxon>
        <taxon>Dongiaceae</taxon>
        <taxon>Dongia</taxon>
    </lineage>
</organism>
<dbReference type="CDD" id="cd03293">
    <property type="entry name" value="ABC_NrtD_SsuB_transporters"/>
    <property type="match status" value="1"/>
</dbReference>
<keyword evidence="7" id="KW-1278">Translocase</keyword>
<protein>
    <submittedName>
        <fullName evidence="10">ABC transporter ATP-binding protein</fullName>
    </submittedName>
</protein>
<evidence type="ECO:0000259" key="9">
    <source>
        <dbReference type="PROSITE" id="PS50893"/>
    </source>
</evidence>
<evidence type="ECO:0000256" key="1">
    <source>
        <dbReference type="ARBA" id="ARBA00005417"/>
    </source>
</evidence>
<name>A0ABU0YJE5_9PROT</name>
<accession>A0ABU0YJE5</accession>
<dbReference type="Gene3D" id="3.40.50.300">
    <property type="entry name" value="P-loop containing nucleotide triphosphate hydrolases"/>
    <property type="match status" value="1"/>
</dbReference>
<evidence type="ECO:0000256" key="8">
    <source>
        <dbReference type="ARBA" id="ARBA00023136"/>
    </source>
</evidence>
<dbReference type="SUPFAM" id="SSF52540">
    <property type="entry name" value="P-loop containing nucleoside triphosphate hydrolases"/>
    <property type="match status" value="1"/>
</dbReference>
<dbReference type="RefSeq" id="WP_379955286.1">
    <property type="nucleotide sequence ID" value="NZ_JAUYVI010000003.1"/>
</dbReference>
<evidence type="ECO:0000256" key="2">
    <source>
        <dbReference type="ARBA" id="ARBA00022448"/>
    </source>
</evidence>
<dbReference type="InterPro" id="IPR003439">
    <property type="entry name" value="ABC_transporter-like_ATP-bd"/>
</dbReference>
<dbReference type="PROSITE" id="PS00211">
    <property type="entry name" value="ABC_TRANSPORTER_1"/>
    <property type="match status" value="1"/>
</dbReference>
<evidence type="ECO:0000256" key="3">
    <source>
        <dbReference type="ARBA" id="ARBA00022475"/>
    </source>
</evidence>
<feature type="domain" description="ABC transporter" evidence="9">
    <location>
        <begin position="5"/>
        <end position="237"/>
    </location>
</feature>
<dbReference type="InterPro" id="IPR050166">
    <property type="entry name" value="ABC_transporter_ATP-bind"/>
</dbReference>
<dbReference type="GO" id="GO:0005524">
    <property type="term" value="F:ATP binding"/>
    <property type="evidence" value="ECO:0007669"/>
    <property type="project" value="UniProtKB-KW"/>
</dbReference>
<dbReference type="InterPro" id="IPR027417">
    <property type="entry name" value="P-loop_NTPase"/>
</dbReference>
<keyword evidence="5" id="KW-0547">Nucleotide-binding</keyword>
<keyword evidence="6 10" id="KW-0067">ATP-binding</keyword>
<gene>
    <name evidence="10" type="ORF">Q8A70_09220</name>
</gene>
<dbReference type="PANTHER" id="PTHR42788:SF18">
    <property type="entry name" value="TAURINE IMPORT ATP-BINDING PROTEIN TAUB"/>
    <property type="match status" value="1"/>
</dbReference>
<evidence type="ECO:0000256" key="4">
    <source>
        <dbReference type="ARBA" id="ARBA00022519"/>
    </source>
</evidence>
<dbReference type="InterPro" id="IPR017871">
    <property type="entry name" value="ABC_transporter-like_CS"/>
</dbReference>
<evidence type="ECO:0000256" key="5">
    <source>
        <dbReference type="ARBA" id="ARBA00022741"/>
    </source>
</evidence>
<dbReference type="EMBL" id="JAUYVI010000003">
    <property type="protein sequence ID" value="MDQ7247846.1"/>
    <property type="molecule type" value="Genomic_DNA"/>
</dbReference>
<dbReference type="PROSITE" id="PS50893">
    <property type="entry name" value="ABC_TRANSPORTER_2"/>
    <property type="match status" value="1"/>
</dbReference>
<keyword evidence="4" id="KW-0997">Cell inner membrane</keyword>
<dbReference type="InterPro" id="IPR003593">
    <property type="entry name" value="AAA+_ATPase"/>
</dbReference>
<keyword evidence="11" id="KW-1185">Reference proteome</keyword>
<dbReference type="SMART" id="SM00382">
    <property type="entry name" value="AAA"/>
    <property type="match status" value="1"/>
</dbReference>
<evidence type="ECO:0000313" key="10">
    <source>
        <dbReference type="EMBL" id="MDQ7247846.1"/>
    </source>
</evidence>
<dbReference type="Proteomes" id="UP001230156">
    <property type="component" value="Unassembled WGS sequence"/>
</dbReference>
<sequence length="270" mass="29245">MTLIVSNASVTYESKDSPPVLALADASLTIPRQGFVVALGASGCGKTTLLNAMAGFLSLTAGSVTVDDVPVTGPGPDRGVVFQKDTLYPWLSVLDNVAFGLKLAGLDRPKREAKARELLALVGLEGFEKSATYQLSGGMRQRVSLARALATNPEILLMDEPLGALDSLTRETMQELIVDLWASTRKSIFFITHSIEEALFLGTEVVVMSPRPGRIIRRYTLDFVHRTVASRDAARVKSDPEFIALREEIRNLIHQTGAESDGRHLLARAG</sequence>